<evidence type="ECO:0000313" key="5">
    <source>
        <dbReference type="Proteomes" id="UP000190423"/>
    </source>
</evidence>
<gene>
    <name evidence="4" type="ORF">SAMN02745149_01246</name>
</gene>
<dbReference type="GeneID" id="78316545"/>
<keyword evidence="2" id="KW-0732">Signal</keyword>
<dbReference type="InterPro" id="IPR044505">
    <property type="entry name" value="GlgX_Isoamylase_N_E_set"/>
</dbReference>
<dbReference type="InterPro" id="IPR017853">
    <property type="entry name" value="GH"/>
</dbReference>
<feature type="chain" id="PRO_5012775191" evidence="2">
    <location>
        <begin position="23"/>
        <end position="1825"/>
    </location>
</feature>
<dbReference type="InterPro" id="IPR014756">
    <property type="entry name" value="Ig_E-set"/>
</dbReference>
<dbReference type="GO" id="GO:0005975">
    <property type="term" value="P:carbohydrate metabolic process"/>
    <property type="evidence" value="ECO:0007669"/>
    <property type="project" value="InterPro"/>
</dbReference>
<dbReference type="SMART" id="SM00642">
    <property type="entry name" value="Aamy"/>
    <property type="match status" value="2"/>
</dbReference>
<evidence type="ECO:0000313" key="4">
    <source>
        <dbReference type="EMBL" id="SJZ43743.1"/>
    </source>
</evidence>
<dbReference type="SUPFAM" id="SSF51011">
    <property type="entry name" value="Glycosyl hydrolase domain"/>
    <property type="match status" value="1"/>
</dbReference>
<proteinExistence type="inferred from homology"/>
<dbReference type="SUPFAM" id="SSF51445">
    <property type="entry name" value="(Trans)glycosidases"/>
    <property type="match status" value="2"/>
</dbReference>
<dbReference type="Gene3D" id="2.60.40.10">
    <property type="entry name" value="Immunoglobulins"/>
    <property type="match status" value="1"/>
</dbReference>
<dbReference type="Pfam" id="PF13290">
    <property type="entry name" value="CHB_HEX_C_1"/>
    <property type="match status" value="1"/>
</dbReference>
<dbReference type="InterPro" id="IPR013780">
    <property type="entry name" value="Glyco_hydro_b"/>
</dbReference>
<evidence type="ECO:0000259" key="3">
    <source>
        <dbReference type="SMART" id="SM00642"/>
    </source>
</evidence>
<accession>A0A1T4KMZ2</accession>
<feature type="domain" description="Glycosyl hydrolase family 13 catalytic" evidence="3">
    <location>
        <begin position="600"/>
        <end position="1002"/>
    </location>
</feature>
<feature type="signal peptide" evidence="2">
    <location>
        <begin position="1"/>
        <end position="22"/>
    </location>
</feature>
<dbReference type="Gene3D" id="3.20.20.80">
    <property type="entry name" value="Glycosidases"/>
    <property type="match status" value="2"/>
</dbReference>
<dbReference type="Proteomes" id="UP000190423">
    <property type="component" value="Unassembled WGS sequence"/>
</dbReference>
<dbReference type="EMBL" id="FUWG01000008">
    <property type="protein sequence ID" value="SJZ43743.1"/>
    <property type="molecule type" value="Genomic_DNA"/>
</dbReference>
<protein>
    <submittedName>
        <fullName evidence="4">Glycogen debranching enzyme GlgX</fullName>
    </submittedName>
</protein>
<dbReference type="SUPFAM" id="SSF81296">
    <property type="entry name" value="E set domains"/>
    <property type="match status" value="1"/>
</dbReference>
<comment type="similarity">
    <text evidence="1">Belongs to the glycosyl hydrolase 13 family.</text>
</comment>
<dbReference type="PANTHER" id="PTHR43002">
    <property type="entry name" value="GLYCOGEN DEBRANCHING ENZYME"/>
    <property type="match status" value="1"/>
</dbReference>
<sequence length="1825" mass="198067">MKAKSFLFSVFAVLLISISVSCSSDISEPHKPEQEESAYGSLTIRTQESEENGARYLDTAEIEKVTVTVSGYGMNDIIRDEVDLTNGSGSVTIENIPVGKNRVVTVQAKKTISNVLSDMDGVVIRAVTDISAGNENSVSVNWSSTACGNVFYELIKTAEYDVYSLSKETVASYLPEGTHASLTNTALLAEDIKNGTVKSQSAYILEGGTVTFSTGISDSAITAHVNDTVSSKITLSSSGENTISGIAPGKWTFYIIKNGTILFQKAISIEEAKTTELGEIKLSVPAPRLENSNGNAVTSLFVPQGSTKTFYLACRTLDGETPADAIIYYTTDGSTPTTESNKYTDSGIEVSAGMTIKAFAVQTGFFDSDVVSYEFRATELGFMHPASGNYSPVEEASWDSGTWDYGAVTDGNTTTFALYSKNAEKVLLEIYGSAYGEDAKYDYWLVKDSNDVWRAKISGDLTGAIYAFRLWGPNWTYSSDWKRGGSSEGFISDCDSNGNRFNPNKVVFDPYAKEITHDPSNKDALLHSPSTEKPYNALSTGENYRNYDSGKIAPKGYIITDSTSYGTKPEIPQKDAIIYEAHVRGITNHSSSTSLSSILSTYSQFADVQDIPAEYRGTYKGASYLVPYLKALGINTIELLPVHETDNDANPDDGPGGNFWGYMTFDYFAPDRRYSYDKTAGGPTKEFKEMVKAFHDAGMEVYLDVVYNHSGEGGPWNGKTDNNQQVTVVSMRGIDNSTYYSLVPSDKSAYWETTGCGNNLQCDNPYVRNFILDSLEYWIDEMGVDGFRFDLATVLGREYSSSSSSWDYNLNAETTVKIAELGKAKNVEMIAESWDCGNGSYQVGNFPDGWAGWNGYYRDNIRGFVGNGAAQSSISYTDGLYGTLTYFGENEPSVNFVVAHDGFTLADLCSYQGAGNALNGKLTWPFGPSDGGNGDTNNLGTGTDAASNRQRARNYFAMQMFSAGIPMIVYGDEFGRTQNGNNNPYNIDSVATWNNYSMIATDSPHTVSTGSNGNAECGTYTDKFGKFANTEGKNGNFDFARFVMNERLNNESLRQVTGAASPIEWYSTAGVKGWADEGCTKALMINGSGKVSGGTYYMMINMTGDSVTFTIPAPSSGKEWTRIVDTGSWAEEYLNYWEETDTSYRRDSSDTYGVGAYTVTILKQVTDTPSCSTPVISGTSPFDTSTQITITCDTDGAKIYYTVDDSVPSEENGKLYTGAFIVTEKTSVKAVAVLDGYKTSSVASKTFYVKGQVSESSKSGVMLQGFTWNSAPRGTSWNKENPSPYWGKWYGIMKNNASAIKDTFEYVWFNPPSICDSASSEGYAPTELNNLNSYYGTKAELKEVIQAIQPAKAIADIVVNHRAGSTCWGDFTNPSWGVEKGVKYPAICSDDEGFDASSGDKDHMVGKPSGAADTGASYSAYRDLDHTNTNVQEGIIAWMNDVLKPAGFVGWRYDYVKGFAGKYVGKYNAGSSAQFSVGEYWPTAGYNASSPSAWGNEIKNWITSTEEESGQRSRAFDFALKGAMNSVFGWGTTAGSGNYALLADSSNLYISQPSDAVTFIDNHDTGSNQGHWELNRDKIGAGYALILTHPGVPCVSWSHYFTFSEGGNGDTTYPYSGLGAAQSYIAGNTVSGTNKTLREHIYYLIQLRKEIGIEYDSVRTTLKAESSVYAAEITGTNGSLIVSIGGSYTPTGTGYAGNNPIYGGTNFRIWQKGVNGTYESGGETTVEISVTVDDWAWNGSVKIFAWVWTNGLSNGSWVQCSGSGTTVKLELPSDCDRFLLVRCPAGTTQPNWDATGDTPGKVYNKTPDISYVNGTTSYSANFGNP</sequence>
<dbReference type="InterPro" id="IPR006047">
    <property type="entry name" value="GH13_cat_dom"/>
</dbReference>
<dbReference type="Gene3D" id="2.60.40.1180">
    <property type="entry name" value="Golgi alpha-mannosidase II"/>
    <property type="match status" value="1"/>
</dbReference>
<dbReference type="Pfam" id="PF13287">
    <property type="entry name" value="Fn3_assoc"/>
    <property type="match status" value="1"/>
</dbReference>
<reference evidence="4 5" key="1">
    <citation type="submission" date="2017-02" db="EMBL/GenBank/DDBJ databases">
        <authorList>
            <person name="Peterson S.W."/>
        </authorList>
    </citation>
    <scope>NUCLEOTIDE SEQUENCE [LARGE SCALE GENOMIC DNA]</scope>
    <source>
        <strain evidence="4 5">ATCC BAA-908</strain>
    </source>
</reference>
<organism evidence="4 5">
    <name type="scientific">Treponema porcinum</name>
    <dbReference type="NCBI Taxonomy" id="261392"/>
    <lineage>
        <taxon>Bacteria</taxon>
        <taxon>Pseudomonadati</taxon>
        <taxon>Spirochaetota</taxon>
        <taxon>Spirochaetia</taxon>
        <taxon>Spirochaetales</taxon>
        <taxon>Treponemataceae</taxon>
        <taxon>Treponema</taxon>
    </lineage>
</organism>
<dbReference type="InterPro" id="IPR013783">
    <property type="entry name" value="Ig-like_fold"/>
</dbReference>
<evidence type="ECO:0000256" key="2">
    <source>
        <dbReference type="SAM" id="SignalP"/>
    </source>
</evidence>
<dbReference type="OrthoDB" id="9761875at2"/>
<dbReference type="Pfam" id="PF00128">
    <property type="entry name" value="Alpha-amylase"/>
    <property type="match status" value="1"/>
</dbReference>
<feature type="domain" description="Glycosyl hydrolase family 13 catalytic" evidence="3">
    <location>
        <begin position="1260"/>
        <end position="1648"/>
    </location>
</feature>
<evidence type="ECO:0000256" key="1">
    <source>
        <dbReference type="ARBA" id="ARBA00008061"/>
    </source>
</evidence>
<dbReference type="STRING" id="261392.SAMN02745149_01246"/>
<name>A0A1T4KMZ2_TREPO</name>
<dbReference type="InterPro" id="IPR026876">
    <property type="entry name" value="Fn3_assoc_repeat"/>
</dbReference>
<dbReference type="PROSITE" id="PS51257">
    <property type="entry name" value="PROKAR_LIPOPROTEIN"/>
    <property type="match status" value="1"/>
</dbReference>
<dbReference type="CDD" id="cd02856">
    <property type="entry name" value="E_set_GDE_Isoamylase_N"/>
    <property type="match status" value="1"/>
</dbReference>
<dbReference type="RefSeq" id="WP_078933155.1">
    <property type="nucleotide sequence ID" value="NZ_FUWG01000008.1"/>
</dbReference>
<keyword evidence="5" id="KW-1185">Reference proteome</keyword>
<dbReference type="InterPro" id="IPR059177">
    <property type="entry name" value="GH29D-like_dom"/>
</dbReference>